<name>A0AAW9N6T2_9BACI</name>
<feature type="transmembrane region" description="Helical" evidence="1">
    <location>
        <begin position="41"/>
        <end position="62"/>
    </location>
</feature>
<keyword evidence="1" id="KW-0812">Transmembrane</keyword>
<dbReference type="RefSeq" id="WP_367406055.1">
    <property type="nucleotide sequence ID" value="NZ_JARNBH010000002.1"/>
</dbReference>
<keyword evidence="1" id="KW-0472">Membrane</keyword>
<accession>A0AAW9N6T2</accession>
<reference evidence="2 3" key="1">
    <citation type="submission" date="2023-03" db="EMBL/GenBank/DDBJ databases">
        <title>Bacillus Genome Sequencing.</title>
        <authorList>
            <person name="Dunlap C."/>
        </authorList>
    </citation>
    <scope>NUCLEOTIDE SEQUENCE [LARGE SCALE GENOMIC DNA]</scope>
    <source>
        <strain evidence="2 3">B-41290</strain>
    </source>
</reference>
<evidence type="ECO:0000313" key="2">
    <source>
        <dbReference type="EMBL" id="MEC0271969.1"/>
    </source>
</evidence>
<comment type="caution">
    <text evidence="2">The sequence shown here is derived from an EMBL/GenBank/DDBJ whole genome shotgun (WGS) entry which is preliminary data.</text>
</comment>
<gene>
    <name evidence="2" type="ORF">P4706_02570</name>
</gene>
<dbReference type="AlphaFoldDB" id="A0AAW9N6T2"/>
<organism evidence="2 3">
    <name type="scientific">Peribacillus castrilensis</name>
    <dbReference type="NCBI Taxonomy" id="2897690"/>
    <lineage>
        <taxon>Bacteria</taxon>
        <taxon>Bacillati</taxon>
        <taxon>Bacillota</taxon>
        <taxon>Bacilli</taxon>
        <taxon>Bacillales</taxon>
        <taxon>Bacillaceae</taxon>
        <taxon>Peribacillus</taxon>
    </lineage>
</organism>
<proteinExistence type="predicted"/>
<dbReference type="Proteomes" id="UP001307168">
    <property type="component" value="Unassembled WGS sequence"/>
</dbReference>
<dbReference type="Pfam" id="PF09986">
    <property type="entry name" value="DUF2225"/>
    <property type="match status" value="1"/>
</dbReference>
<dbReference type="EMBL" id="JARNBH010000002">
    <property type="protein sequence ID" value="MEC0271969.1"/>
    <property type="molecule type" value="Genomic_DNA"/>
</dbReference>
<dbReference type="InterPro" id="IPR018708">
    <property type="entry name" value="DUF2225"/>
</dbReference>
<evidence type="ECO:0000256" key="1">
    <source>
        <dbReference type="SAM" id="Phobius"/>
    </source>
</evidence>
<sequence>MECLLCKQKSTTKKVRSRFVKVAIYDTDFCPIHADSAVNSLYYNIFVCLTAAFLFRGFFPVLPPTTMEII</sequence>
<keyword evidence="3" id="KW-1185">Reference proteome</keyword>
<evidence type="ECO:0000313" key="3">
    <source>
        <dbReference type="Proteomes" id="UP001307168"/>
    </source>
</evidence>
<protein>
    <submittedName>
        <fullName evidence="2">DUF2225 domain-containing protein</fullName>
    </submittedName>
</protein>
<keyword evidence="1" id="KW-1133">Transmembrane helix</keyword>